<gene>
    <name evidence="6" type="primary">modA</name>
    <name evidence="6" type="ORF">FA740_06140</name>
</gene>
<dbReference type="InterPro" id="IPR050682">
    <property type="entry name" value="ModA/WtpA"/>
</dbReference>
<accession>A0A4U0QUY1</accession>
<evidence type="ECO:0000256" key="1">
    <source>
        <dbReference type="ARBA" id="ARBA00009175"/>
    </source>
</evidence>
<dbReference type="FunFam" id="3.40.190.10:FF:000035">
    <property type="entry name" value="Molybdate ABC transporter substrate-binding protein"/>
    <property type="match status" value="1"/>
</dbReference>
<dbReference type="GO" id="GO:0030973">
    <property type="term" value="F:molybdate ion binding"/>
    <property type="evidence" value="ECO:0007669"/>
    <property type="project" value="TreeGrafter"/>
</dbReference>
<evidence type="ECO:0000256" key="3">
    <source>
        <dbReference type="ARBA" id="ARBA00022723"/>
    </source>
</evidence>
<reference evidence="6 7" key="1">
    <citation type="submission" date="2019-04" db="EMBL/GenBank/DDBJ databases">
        <authorList>
            <person name="Li J."/>
        </authorList>
    </citation>
    <scope>NUCLEOTIDE SEQUENCE [LARGE SCALE GENOMIC DNA]</scope>
    <source>
        <strain evidence="6 7">CCTCC AB2016182</strain>
    </source>
</reference>
<dbReference type="OrthoDB" id="9785015at2"/>
<dbReference type="GO" id="GO:0015689">
    <property type="term" value="P:molybdate ion transport"/>
    <property type="evidence" value="ECO:0007669"/>
    <property type="project" value="InterPro"/>
</dbReference>
<dbReference type="NCBIfam" id="TIGR01256">
    <property type="entry name" value="modA"/>
    <property type="match status" value="1"/>
</dbReference>
<dbReference type="Gene3D" id="3.40.190.10">
    <property type="entry name" value="Periplasmic binding protein-like II"/>
    <property type="match status" value="2"/>
</dbReference>
<organism evidence="6 7">
    <name type="scientific">Paracoccus hibiscisoli</name>
    <dbReference type="NCBI Taxonomy" id="2023261"/>
    <lineage>
        <taxon>Bacteria</taxon>
        <taxon>Pseudomonadati</taxon>
        <taxon>Pseudomonadota</taxon>
        <taxon>Alphaproteobacteria</taxon>
        <taxon>Rhodobacterales</taxon>
        <taxon>Paracoccaceae</taxon>
        <taxon>Paracoccus</taxon>
    </lineage>
</organism>
<comment type="subunit">
    <text evidence="5">The complex is composed of two ATP-binding proteins (ModC), two transmembrane proteins (ModB) and a solute-binding protein (ModA).</text>
</comment>
<evidence type="ECO:0000313" key="7">
    <source>
        <dbReference type="Proteomes" id="UP000306223"/>
    </source>
</evidence>
<dbReference type="PANTHER" id="PTHR30632:SF17">
    <property type="entry name" value="MOLYBDATE-BINDING PROTEIN MODA"/>
    <property type="match status" value="1"/>
</dbReference>
<evidence type="ECO:0000256" key="4">
    <source>
        <dbReference type="ARBA" id="ARBA00022729"/>
    </source>
</evidence>
<dbReference type="PANTHER" id="PTHR30632">
    <property type="entry name" value="MOLYBDATE-BINDING PERIPLASMIC PROTEIN"/>
    <property type="match status" value="1"/>
</dbReference>
<dbReference type="SUPFAM" id="SSF53850">
    <property type="entry name" value="Periplasmic binding protein-like II"/>
    <property type="match status" value="1"/>
</dbReference>
<dbReference type="Proteomes" id="UP000306223">
    <property type="component" value="Unassembled WGS sequence"/>
</dbReference>
<proteinExistence type="inferred from homology"/>
<protein>
    <submittedName>
        <fullName evidence="6">Molybdate ABC transporter substrate-binding protein</fullName>
    </submittedName>
</protein>
<comment type="caution">
    <text evidence="6">The sequence shown here is derived from an EMBL/GenBank/DDBJ whole genome shotgun (WGS) entry which is preliminary data.</text>
</comment>
<keyword evidence="3" id="KW-0479">Metal-binding</keyword>
<dbReference type="GO" id="GO:0030288">
    <property type="term" value="C:outer membrane-bounded periplasmic space"/>
    <property type="evidence" value="ECO:0007669"/>
    <property type="project" value="TreeGrafter"/>
</dbReference>
<dbReference type="EMBL" id="SUNH01000007">
    <property type="protein sequence ID" value="TJZ85973.1"/>
    <property type="molecule type" value="Genomic_DNA"/>
</dbReference>
<evidence type="ECO:0000256" key="2">
    <source>
        <dbReference type="ARBA" id="ARBA00022505"/>
    </source>
</evidence>
<name>A0A4U0QUY1_9RHOB</name>
<dbReference type="GO" id="GO:1901359">
    <property type="term" value="F:tungstate binding"/>
    <property type="evidence" value="ECO:0007669"/>
    <property type="project" value="UniProtKB-ARBA"/>
</dbReference>
<keyword evidence="4" id="KW-0732">Signal</keyword>
<dbReference type="InterPro" id="IPR005950">
    <property type="entry name" value="ModA"/>
</dbReference>
<dbReference type="Pfam" id="PF13531">
    <property type="entry name" value="SBP_bac_11"/>
    <property type="match status" value="1"/>
</dbReference>
<evidence type="ECO:0000313" key="6">
    <source>
        <dbReference type="EMBL" id="TJZ85973.1"/>
    </source>
</evidence>
<keyword evidence="7" id="KW-1185">Reference proteome</keyword>
<dbReference type="GO" id="GO:0046872">
    <property type="term" value="F:metal ion binding"/>
    <property type="evidence" value="ECO:0007669"/>
    <property type="project" value="UniProtKB-KW"/>
</dbReference>
<sequence length="330" mass="34234">MVVGFAMVVAPASGQSRAANPVEFVLKPPFSPAGGEVNCQTRPGTRKHRKTRLRTRCALPRDAARAIFPAGHIALEPTMPPARLTLAAILLSLPGAGAAETVQVFAAASLQTALDRIGADFTARTGHDVVLTYGSSSLLARQTTQGAPADIILLANPEWMDVLEDQDLLAPGTRRDLLGNALVLVSGDPQAGPVAIDAGLDLPGLLAGGFLAMGLIDSVPAGQYGHTALTHLGLWDAVQDKVAQADNVRAALALVAAREAPLGIVYATDAQADPRVTVIGQFPEDSHPPITYPVALLAQAQDAADRAFMDALSAPEAQAVFAAEGFTLAR</sequence>
<comment type="similarity">
    <text evidence="1">Belongs to the bacterial solute-binding protein ModA family.</text>
</comment>
<keyword evidence="2" id="KW-0500">Molybdenum</keyword>
<dbReference type="AlphaFoldDB" id="A0A4U0QUY1"/>
<evidence type="ECO:0000256" key="5">
    <source>
        <dbReference type="ARBA" id="ARBA00062515"/>
    </source>
</evidence>